<keyword evidence="6" id="KW-0378">Hydrolase</keyword>
<organism evidence="6 7">
    <name type="scientific">Alistipes intestinihominis</name>
    <dbReference type="NCBI Taxonomy" id="3133172"/>
    <lineage>
        <taxon>Bacteria</taxon>
        <taxon>Pseudomonadati</taxon>
        <taxon>Bacteroidota</taxon>
        <taxon>Bacteroidia</taxon>
        <taxon>Bacteroidales</taxon>
        <taxon>Rikenellaceae</taxon>
        <taxon>Alistipes</taxon>
    </lineage>
</organism>
<dbReference type="InterPro" id="IPR026856">
    <property type="entry name" value="Sialidase_fam"/>
</dbReference>
<evidence type="ECO:0000259" key="5">
    <source>
        <dbReference type="Pfam" id="PF13088"/>
    </source>
</evidence>
<evidence type="ECO:0000313" key="6">
    <source>
        <dbReference type="EMBL" id="MEQ2543877.1"/>
    </source>
</evidence>
<proteinExistence type="inferred from homology"/>
<dbReference type="InterPro" id="IPR011040">
    <property type="entry name" value="Sialidase"/>
</dbReference>
<sequence>MKQTLRSLVGGVVFLGMALAAEAAAASTAAGESGRSVRNSASAAPVVGEAVTVFTEGEAGYAGFRIPVVICTDDGALIAFAEARRHDKRDSGDIDLVMRRSEDDGRTWGPITTVWDDGGNTCGNPAPAVLGGGRIVMLATWNRGCDRERQIESRTSVDTRRVFVLRSEDHGRTWSRPEEITSGVKDPEWTWYATGPCHAVVKRRAPHKGRIVVPANHKRLENDGRVESYSQLLFSDDEGRTWQLGAVSQRGGNESTVAELADGSLLLNMRHYERGDSLRLYAVSRDGGTSWSVRGEHPELVEPRCQGSLLNLTRGGRPTRRLLFCNPHDPRRRHNLSLCESRDNGRTWLHLATVCPGPSAYSDLVRLDRNRVGVLYENGDADDLYRRISFTVITLRP</sequence>
<keyword evidence="7" id="KW-1185">Reference proteome</keyword>
<comment type="caution">
    <text evidence="6">The sequence shown here is derived from an EMBL/GenBank/DDBJ whole genome shotgun (WGS) entry which is preliminary data.</text>
</comment>
<feature type="signal peptide" evidence="4">
    <location>
        <begin position="1"/>
        <end position="25"/>
    </location>
</feature>
<dbReference type="Proteomes" id="UP001460202">
    <property type="component" value="Unassembled WGS sequence"/>
</dbReference>
<reference evidence="6 7" key="1">
    <citation type="submission" date="2024-03" db="EMBL/GenBank/DDBJ databases">
        <title>Human intestinal bacterial collection.</title>
        <authorList>
            <person name="Pauvert C."/>
            <person name="Hitch T.C.A."/>
            <person name="Clavel T."/>
        </authorList>
    </citation>
    <scope>NUCLEOTIDE SEQUENCE [LARGE SCALE GENOMIC DNA]</scope>
    <source>
        <strain evidence="6 7">CLA-KB-H122</strain>
    </source>
</reference>
<evidence type="ECO:0000256" key="1">
    <source>
        <dbReference type="ARBA" id="ARBA00000427"/>
    </source>
</evidence>
<gene>
    <name evidence="6" type="ORF">WMO46_02795</name>
</gene>
<evidence type="ECO:0000313" key="7">
    <source>
        <dbReference type="Proteomes" id="UP001460202"/>
    </source>
</evidence>
<evidence type="ECO:0000256" key="2">
    <source>
        <dbReference type="ARBA" id="ARBA00009348"/>
    </source>
</evidence>
<feature type="chain" id="PRO_5046592729" description="exo-alpha-sialidase" evidence="4">
    <location>
        <begin position="26"/>
        <end position="397"/>
    </location>
</feature>
<dbReference type="Gene3D" id="2.120.10.10">
    <property type="match status" value="1"/>
</dbReference>
<feature type="domain" description="Sialidase" evidence="5">
    <location>
        <begin position="75"/>
        <end position="368"/>
    </location>
</feature>
<dbReference type="InterPro" id="IPR036278">
    <property type="entry name" value="Sialidase_sf"/>
</dbReference>
<name>A0ABV1GU07_9BACT</name>
<evidence type="ECO:0000256" key="3">
    <source>
        <dbReference type="ARBA" id="ARBA00012733"/>
    </source>
</evidence>
<dbReference type="RefSeq" id="WP_349093740.1">
    <property type="nucleotide sequence ID" value="NZ_JBBMFL010000002.1"/>
</dbReference>
<dbReference type="GO" id="GO:0016798">
    <property type="term" value="F:hydrolase activity, acting on glycosyl bonds"/>
    <property type="evidence" value="ECO:0007669"/>
    <property type="project" value="UniProtKB-KW"/>
</dbReference>
<protein>
    <recommendedName>
        <fullName evidence="3">exo-alpha-sialidase</fullName>
        <ecNumber evidence="3">3.2.1.18</ecNumber>
    </recommendedName>
</protein>
<dbReference type="EC" id="3.2.1.18" evidence="3"/>
<dbReference type="SUPFAM" id="SSF50939">
    <property type="entry name" value="Sialidases"/>
    <property type="match status" value="1"/>
</dbReference>
<evidence type="ECO:0000256" key="4">
    <source>
        <dbReference type="SAM" id="SignalP"/>
    </source>
</evidence>
<accession>A0ABV1GU07</accession>
<dbReference type="EMBL" id="JBBMFL010000002">
    <property type="protein sequence ID" value="MEQ2543877.1"/>
    <property type="molecule type" value="Genomic_DNA"/>
</dbReference>
<dbReference type="CDD" id="cd15482">
    <property type="entry name" value="Sialidase_non-viral"/>
    <property type="match status" value="1"/>
</dbReference>
<dbReference type="PANTHER" id="PTHR10628">
    <property type="entry name" value="SIALIDASE"/>
    <property type="match status" value="1"/>
</dbReference>
<keyword evidence="6" id="KW-0326">Glycosidase</keyword>
<keyword evidence="4" id="KW-0732">Signal</keyword>
<comment type="similarity">
    <text evidence="2">Belongs to the glycosyl hydrolase 33 family.</text>
</comment>
<dbReference type="Pfam" id="PF13088">
    <property type="entry name" value="BNR_2"/>
    <property type="match status" value="1"/>
</dbReference>
<dbReference type="PANTHER" id="PTHR10628:SF30">
    <property type="entry name" value="EXO-ALPHA-SIALIDASE"/>
    <property type="match status" value="1"/>
</dbReference>
<comment type="catalytic activity">
    <reaction evidence="1">
        <text>Hydrolysis of alpha-(2-&gt;3)-, alpha-(2-&gt;6)-, alpha-(2-&gt;8)- glycosidic linkages of terminal sialic acid residues in oligosaccharides, glycoproteins, glycolipids, colominic acid and synthetic substrates.</text>
        <dbReference type="EC" id="3.2.1.18"/>
    </reaction>
</comment>